<sequence length="431" mass="50513">MAKVTPQKKACSCVSDGFLSLGSVLIAVLLLWSLLYTTQNSHTIILFGSNSKVDSNIAHDPPEKTFYDDRDLSYSIEKPMKNWNEKRKQWLQVHPSFAAGAQDRILLLTGSQPSVCKNRIGDHLLLRLFKNKVDYARLHGYDIFYNNAYLHPKMDSYWAKIPIMRASMMAHPEVEWIWWMDLDAVFTDMEFKLPMERYKNHNLVVHGWPNMVYEDKDNKSWTGLNAGVFLIRNCQWSMDLMDAWSKIGPWTPNFEKWGQILKSMFKDKPFPLPDDQSALIYLLFTEREKWEVKVYLEGEYNLEAYWKGVEGKLENISEVYREIEEGTTSLRRRHAEKLSYWYGASREKYLKEKGLNPWNGRRPFTTHFTGCQPCNGEHNPSYDGNACWREMERALNFADNQVLRNYGFVHKDLLSSSVYPVPFDYPWIDSS</sequence>
<keyword evidence="10" id="KW-0325">Glycoprotein</keyword>
<evidence type="ECO:0000256" key="7">
    <source>
        <dbReference type="ARBA" id="ARBA00022989"/>
    </source>
</evidence>
<keyword evidence="9 11" id="KW-0472">Membrane</keyword>
<dbReference type="FunFam" id="3.90.550.10:FF:000127">
    <property type="entry name" value="Probable glycosyltransferase 7"/>
    <property type="match status" value="1"/>
</dbReference>
<dbReference type="GO" id="GO:0005768">
    <property type="term" value="C:endosome"/>
    <property type="evidence" value="ECO:0007669"/>
    <property type="project" value="TreeGrafter"/>
</dbReference>
<keyword evidence="7 11" id="KW-1133">Transmembrane helix</keyword>
<evidence type="ECO:0000256" key="10">
    <source>
        <dbReference type="ARBA" id="ARBA00023180"/>
    </source>
</evidence>
<dbReference type="InterPro" id="IPR029044">
    <property type="entry name" value="Nucleotide-diphossugar_trans"/>
</dbReference>
<evidence type="ECO:0000313" key="13">
    <source>
        <dbReference type="Proteomes" id="UP001163823"/>
    </source>
</evidence>
<evidence type="ECO:0000256" key="9">
    <source>
        <dbReference type="ARBA" id="ARBA00023136"/>
    </source>
</evidence>
<dbReference type="Gene3D" id="3.90.550.10">
    <property type="entry name" value="Spore Coat Polysaccharide Biosynthesis Protein SpsA, Chain A"/>
    <property type="match status" value="1"/>
</dbReference>
<dbReference type="Pfam" id="PF05637">
    <property type="entry name" value="Glyco_transf_34"/>
    <property type="match status" value="1"/>
</dbReference>
<dbReference type="AlphaFoldDB" id="A0AAD7KR57"/>
<comment type="subcellular location">
    <subcellularLocation>
        <location evidence="1">Golgi apparatus membrane</location>
        <topology evidence="1">Single-pass type II membrane protein</topology>
    </subcellularLocation>
</comment>
<keyword evidence="6" id="KW-0735">Signal-anchor</keyword>
<feature type="transmembrane region" description="Helical" evidence="11">
    <location>
        <begin position="12"/>
        <end position="35"/>
    </location>
</feature>
<evidence type="ECO:0000313" key="12">
    <source>
        <dbReference type="EMBL" id="KAJ7944538.1"/>
    </source>
</evidence>
<keyword evidence="13" id="KW-1185">Reference proteome</keyword>
<evidence type="ECO:0000256" key="1">
    <source>
        <dbReference type="ARBA" id="ARBA00004323"/>
    </source>
</evidence>
<evidence type="ECO:0000256" key="4">
    <source>
        <dbReference type="ARBA" id="ARBA00022679"/>
    </source>
</evidence>
<accession>A0AAD7KR57</accession>
<gene>
    <name evidence="12" type="ORF">O6P43_033921</name>
</gene>
<proteinExistence type="inferred from homology"/>
<evidence type="ECO:0000256" key="8">
    <source>
        <dbReference type="ARBA" id="ARBA00023034"/>
    </source>
</evidence>
<dbReference type="KEGG" id="qsa:O6P43_033921"/>
<keyword evidence="4" id="KW-0808">Transferase</keyword>
<comment type="similarity">
    <text evidence="2">Belongs to the glycosyltransferase 34 family.</text>
</comment>
<evidence type="ECO:0000256" key="5">
    <source>
        <dbReference type="ARBA" id="ARBA00022692"/>
    </source>
</evidence>
<reference evidence="12" key="1">
    <citation type="journal article" date="2023" name="Science">
        <title>Elucidation of the pathway for biosynthesis of saponin adjuvants from the soapbark tree.</title>
        <authorList>
            <person name="Reed J."/>
            <person name="Orme A."/>
            <person name="El-Demerdash A."/>
            <person name="Owen C."/>
            <person name="Martin L.B.B."/>
            <person name="Misra R.C."/>
            <person name="Kikuchi S."/>
            <person name="Rejzek M."/>
            <person name="Martin A.C."/>
            <person name="Harkess A."/>
            <person name="Leebens-Mack J."/>
            <person name="Louveau T."/>
            <person name="Stephenson M.J."/>
            <person name="Osbourn A."/>
        </authorList>
    </citation>
    <scope>NUCLEOTIDE SEQUENCE</scope>
    <source>
        <strain evidence="12">S10</strain>
    </source>
</reference>
<name>A0AAD7KR57_QUISA</name>
<dbReference type="PANTHER" id="PTHR31311">
    <property type="entry name" value="XYLOGLUCAN 6-XYLOSYLTRANSFERASE 5-RELATED-RELATED"/>
    <property type="match status" value="1"/>
</dbReference>
<comment type="caution">
    <text evidence="12">The sequence shown here is derived from an EMBL/GenBank/DDBJ whole genome shotgun (WGS) entry which is preliminary data.</text>
</comment>
<keyword evidence="8" id="KW-0333">Golgi apparatus</keyword>
<keyword evidence="5 11" id="KW-0812">Transmembrane</keyword>
<dbReference type="EMBL" id="JARAOO010000014">
    <property type="protein sequence ID" value="KAJ7944538.1"/>
    <property type="molecule type" value="Genomic_DNA"/>
</dbReference>
<dbReference type="PANTHER" id="PTHR31311:SF17">
    <property type="entry name" value="GALACTOSYL TRANSFERASE GMA12_MNN10 FAMILY PROTEIN"/>
    <property type="match status" value="1"/>
</dbReference>
<evidence type="ECO:0000256" key="11">
    <source>
        <dbReference type="SAM" id="Phobius"/>
    </source>
</evidence>
<evidence type="ECO:0000256" key="6">
    <source>
        <dbReference type="ARBA" id="ARBA00022968"/>
    </source>
</evidence>
<dbReference type="GO" id="GO:0000139">
    <property type="term" value="C:Golgi membrane"/>
    <property type="evidence" value="ECO:0007669"/>
    <property type="project" value="UniProtKB-SubCell"/>
</dbReference>
<dbReference type="GO" id="GO:0008378">
    <property type="term" value="F:galactosyltransferase activity"/>
    <property type="evidence" value="ECO:0007669"/>
    <property type="project" value="TreeGrafter"/>
</dbReference>
<dbReference type="InterPro" id="IPR008630">
    <property type="entry name" value="Glyco_trans_34"/>
</dbReference>
<dbReference type="GO" id="GO:0005802">
    <property type="term" value="C:trans-Golgi network"/>
    <property type="evidence" value="ECO:0007669"/>
    <property type="project" value="TreeGrafter"/>
</dbReference>
<keyword evidence="3" id="KW-0328">Glycosyltransferase</keyword>
<evidence type="ECO:0000256" key="3">
    <source>
        <dbReference type="ARBA" id="ARBA00022676"/>
    </source>
</evidence>
<protein>
    <submittedName>
        <fullName evidence="12">Glycosyltransferase 6</fullName>
    </submittedName>
</protein>
<evidence type="ECO:0000256" key="2">
    <source>
        <dbReference type="ARBA" id="ARBA00005664"/>
    </source>
</evidence>
<dbReference type="Proteomes" id="UP001163823">
    <property type="component" value="Chromosome 14"/>
</dbReference>
<organism evidence="12 13">
    <name type="scientific">Quillaja saponaria</name>
    <name type="common">Soap bark tree</name>
    <dbReference type="NCBI Taxonomy" id="32244"/>
    <lineage>
        <taxon>Eukaryota</taxon>
        <taxon>Viridiplantae</taxon>
        <taxon>Streptophyta</taxon>
        <taxon>Embryophyta</taxon>
        <taxon>Tracheophyta</taxon>
        <taxon>Spermatophyta</taxon>
        <taxon>Magnoliopsida</taxon>
        <taxon>eudicotyledons</taxon>
        <taxon>Gunneridae</taxon>
        <taxon>Pentapetalae</taxon>
        <taxon>rosids</taxon>
        <taxon>fabids</taxon>
        <taxon>Fabales</taxon>
        <taxon>Quillajaceae</taxon>
        <taxon>Quillaja</taxon>
    </lineage>
</organism>